<evidence type="ECO:0000256" key="10">
    <source>
        <dbReference type="ARBA" id="ARBA00023049"/>
    </source>
</evidence>
<sequence length="487" mass="52211">MRFSVRAVVCLVLLAAFPVVVLAVAAGLGALEVFALRANAFTGVKIGLIVLPVLFVLVKAVFTLDRLGDGERGGVVVTPEAQPRLWGLVRRLAADVGTAPPDEIRLVPAVNAGVSEDARLAGLRVTKRRMIIGAPLLAGLSEAQLTAVLAHELAHYSNRDTRFAAATYRGFVRMARTLGQLSRPGWFDQVVAAFFAAYARFYLRLSSTLSRRQELAADALAATIAGPHAAASALREVEALAFAWHRFLSRYAGLGWSAGYLPRHIFGGFTAVLTDPGNRAELDAVRAQPGTDATPYDSHPPTAERVALLETLPGPAVTADRPARDLLENPDATFEAVMAGALREGADAKFRLDWPLLVHVSIRHDAGRAVEPLFRSAGYTMQQQPATLATVLDAFETGRLAGHRELRQEMELLVTVALADAGLARWELSWSAPAQLTYEAGYGERLTAVLDAGDAAGLRKLVADAGLPLDWRPSASVSYPHPEAVRS</sequence>
<gene>
    <name evidence="13" type="ORF">GCM10023214_21950</name>
</gene>
<evidence type="ECO:0000256" key="3">
    <source>
        <dbReference type="ARBA" id="ARBA00022475"/>
    </source>
</evidence>
<dbReference type="Proteomes" id="UP001500192">
    <property type="component" value="Unassembled WGS sequence"/>
</dbReference>
<evidence type="ECO:0000256" key="8">
    <source>
        <dbReference type="ARBA" id="ARBA00022833"/>
    </source>
</evidence>
<evidence type="ECO:0000256" key="2">
    <source>
        <dbReference type="ARBA" id="ARBA00004651"/>
    </source>
</evidence>
<dbReference type="Gene3D" id="3.30.2010.10">
    <property type="entry name" value="Metalloproteases ('zincins'), catalytic domain"/>
    <property type="match status" value="1"/>
</dbReference>
<keyword evidence="8" id="KW-0862">Zinc</keyword>
<keyword evidence="9" id="KW-1133">Transmembrane helix</keyword>
<proteinExistence type="predicted"/>
<dbReference type="PANTHER" id="PTHR43221:SF1">
    <property type="entry name" value="PROTEASE HTPX"/>
    <property type="match status" value="1"/>
</dbReference>
<accession>A0ABP9QCC0</accession>
<dbReference type="PANTHER" id="PTHR43221">
    <property type="entry name" value="PROTEASE HTPX"/>
    <property type="match status" value="1"/>
</dbReference>
<keyword evidence="6" id="KW-0479">Metal-binding</keyword>
<keyword evidence="4" id="KW-0645">Protease</keyword>
<organism evidence="13 14">
    <name type="scientific">Amycolatopsis dongchuanensis</name>
    <dbReference type="NCBI Taxonomy" id="1070866"/>
    <lineage>
        <taxon>Bacteria</taxon>
        <taxon>Bacillati</taxon>
        <taxon>Actinomycetota</taxon>
        <taxon>Actinomycetes</taxon>
        <taxon>Pseudonocardiales</taxon>
        <taxon>Pseudonocardiaceae</taxon>
        <taxon>Amycolatopsis</taxon>
    </lineage>
</organism>
<evidence type="ECO:0000313" key="14">
    <source>
        <dbReference type="Proteomes" id="UP001500192"/>
    </source>
</evidence>
<keyword evidence="7" id="KW-0378">Hydrolase</keyword>
<comment type="subcellular location">
    <subcellularLocation>
        <location evidence="2">Cell membrane</location>
        <topology evidence="2">Multi-pass membrane protein</topology>
    </subcellularLocation>
</comment>
<name>A0ABP9QCC0_9PSEU</name>
<dbReference type="RefSeq" id="WP_346053649.1">
    <property type="nucleotide sequence ID" value="NZ_BAABIB010000051.1"/>
</dbReference>
<dbReference type="InterPro" id="IPR001915">
    <property type="entry name" value="Peptidase_M48"/>
</dbReference>
<reference evidence="14" key="1">
    <citation type="journal article" date="2019" name="Int. J. Syst. Evol. Microbiol.">
        <title>The Global Catalogue of Microorganisms (GCM) 10K type strain sequencing project: providing services to taxonomists for standard genome sequencing and annotation.</title>
        <authorList>
            <consortium name="The Broad Institute Genomics Platform"/>
            <consortium name="The Broad Institute Genome Sequencing Center for Infectious Disease"/>
            <person name="Wu L."/>
            <person name="Ma J."/>
        </authorList>
    </citation>
    <scope>NUCLEOTIDE SEQUENCE [LARGE SCALE GENOMIC DNA]</scope>
    <source>
        <strain evidence="14">JCM 18054</strain>
    </source>
</reference>
<keyword evidence="5" id="KW-0812">Transmembrane</keyword>
<protein>
    <submittedName>
        <fullName evidence="13">M48 family metallopeptidase</fullName>
    </submittedName>
</protein>
<comment type="caution">
    <text evidence="13">The sequence shown here is derived from an EMBL/GenBank/DDBJ whole genome shotgun (WGS) entry which is preliminary data.</text>
</comment>
<comment type="cofactor">
    <cofactor evidence="1">
        <name>Zn(2+)</name>
        <dbReference type="ChEBI" id="CHEBI:29105"/>
    </cofactor>
</comment>
<keyword evidence="14" id="KW-1185">Reference proteome</keyword>
<evidence type="ECO:0000256" key="5">
    <source>
        <dbReference type="ARBA" id="ARBA00022692"/>
    </source>
</evidence>
<evidence type="ECO:0000256" key="7">
    <source>
        <dbReference type="ARBA" id="ARBA00022801"/>
    </source>
</evidence>
<evidence type="ECO:0000259" key="12">
    <source>
        <dbReference type="Pfam" id="PF01435"/>
    </source>
</evidence>
<dbReference type="CDD" id="cd07328">
    <property type="entry name" value="M48_Ste24p_like"/>
    <property type="match status" value="1"/>
</dbReference>
<evidence type="ECO:0000256" key="11">
    <source>
        <dbReference type="ARBA" id="ARBA00023136"/>
    </source>
</evidence>
<evidence type="ECO:0000256" key="4">
    <source>
        <dbReference type="ARBA" id="ARBA00022670"/>
    </source>
</evidence>
<evidence type="ECO:0000313" key="13">
    <source>
        <dbReference type="EMBL" id="GAA5159448.1"/>
    </source>
</evidence>
<dbReference type="Pfam" id="PF01435">
    <property type="entry name" value="Peptidase_M48"/>
    <property type="match status" value="1"/>
</dbReference>
<evidence type="ECO:0000256" key="6">
    <source>
        <dbReference type="ARBA" id="ARBA00022723"/>
    </source>
</evidence>
<keyword evidence="11" id="KW-0472">Membrane</keyword>
<keyword evidence="3" id="KW-1003">Cell membrane</keyword>
<evidence type="ECO:0000256" key="1">
    <source>
        <dbReference type="ARBA" id="ARBA00001947"/>
    </source>
</evidence>
<feature type="domain" description="Peptidase M48" evidence="12">
    <location>
        <begin position="83"/>
        <end position="310"/>
    </location>
</feature>
<dbReference type="InterPro" id="IPR050083">
    <property type="entry name" value="HtpX_protease"/>
</dbReference>
<dbReference type="EMBL" id="BAABIB010000051">
    <property type="protein sequence ID" value="GAA5159448.1"/>
    <property type="molecule type" value="Genomic_DNA"/>
</dbReference>
<keyword evidence="10" id="KW-0482">Metalloprotease</keyword>
<evidence type="ECO:0000256" key="9">
    <source>
        <dbReference type="ARBA" id="ARBA00022989"/>
    </source>
</evidence>